<dbReference type="EMBL" id="KV425990">
    <property type="protein sequence ID" value="KZV93401.1"/>
    <property type="molecule type" value="Genomic_DNA"/>
</dbReference>
<feature type="compositionally biased region" description="Polar residues" evidence="1">
    <location>
        <begin position="157"/>
        <end position="170"/>
    </location>
</feature>
<gene>
    <name evidence="3" type="ORF">EXIGLDRAFT_691613</name>
</gene>
<evidence type="ECO:0000313" key="3">
    <source>
        <dbReference type="EMBL" id="KZV93401.1"/>
    </source>
</evidence>
<proteinExistence type="predicted"/>
<evidence type="ECO:0000313" key="4">
    <source>
        <dbReference type="Proteomes" id="UP000077266"/>
    </source>
</evidence>
<evidence type="ECO:0000256" key="1">
    <source>
        <dbReference type="SAM" id="MobiDB-lite"/>
    </source>
</evidence>
<name>A0A165IHC0_EXIGL</name>
<feature type="region of interest" description="Disordered" evidence="1">
    <location>
        <begin position="157"/>
        <end position="178"/>
    </location>
</feature>
<accession>A0A165IHC0</accession>
<organism evidence="3 4">
    <name type="scientific">Exidia glandulosa HHB12029</name>
    <dbReference type="NCBI Taxonomy" id="1314781"/>
    <lineage>
        <taxon>Eukaryota</taxon>
        <taxon>Fungi</taxon>
        <taxon>Dikarya</taxon>
        <taxon>Basidiomycota</taxon>
        <taxon>Agaricomycotina</taxon>
        <taxon>Agaricomycetes</taxon>
        <taxon>Auriculariales</taxon>
        <taxon>Exidiaceae</taxon>
        <taxon>Exidia</taxon>
    </lineage>
</organism>
<keyword evidence="4" id="KW-1185">Reference proteome</keyword>
<keyword evidence="2" id="KW-0732">Signal</keyword>
<dbReference type="InParanoid" id="A0A165IHC0"/>
<protein>
    <submittedName>
        <fullName evidence="3">Uncharacterized protein</fullName>
    </submittedName>
</protein>
<feature type="signal peptide" evidence="2">
    <location>
        <begin position="1"/>
        <end position="22"/>
    </location>
</feature>
<dbReference type="OrthoDB" id="3300094at2759"/>
<feature type="chain" id="PRO_5007859297" evidence="2">
    <location>
        <begin position="23"/>
        <end position="210"/>
    </location>
</feature>
<reference evidence="3 4" key="1">
    <citation type="journal article" date="2016" name="Mol. Biol. Evol.">
        <title>Comparative Genomics of Early-Diverging Mushroom-Forming Fungi Provides Insights into the Origins of Lignocellulose Decay Capabilities.</title>
        <authorList>
            <person name="Nagy L.G."/>
            <person name="Riley R."/>
            <person name="Tritt A."/>
            <person name="Adam C."/>
            <person name="Daum C."/>
            <person name="Floudas D."/>
            <person name="Sun H."/>
            <person name="Yadav J.S."/>
            <person name="Pangilinan J."/>
            <person name="Larsson K.H."/>
            <person name="Matsuura K."/>
            <person name="Barry K."/>
            <person name="Labutti K."/>
            <person name="Kuo R."/>
            <person name="Ohm R.A."/>
            <person name="Bhattacharya S.S."/>
            <person name="Shirouzu T."/>
            <person name="Yoshinaga Y."/>
            <person name="Martin F.M."/>
            <person name="Grigoriev I.V."/>
            <person name="Hibbett D.S."/>
        </authorList>
    </citation>
    <scope>NUCLEOTIDE SEQUENCE [LARGE SCALE GENOMIC DNA]</scope>
    <source>
        <strain evidence="3 4">HHB12029</strain>
    </source>
</reference>
<evidence type="ECO:0000256" key="2">
    <source>
        <dbReference type="SAM" id="SignalP"/>
    </source>
</evidence>
<dbReference type="Proteomes" id="UP000077266">
    <property type="component" value="Unassembled WGS sequence"/>
</dbReference>
<dbReference type="AlphaFoldDB" id="A0A165IHC0"/>
<sequence>MVGTKFAAALFVSMGALPLASAFVDKIANYTGTFHATETSTYPATFITGYTKVDYLDLTVSFALTRPDKLLGQTVGLPLYNFDFTTLSSDIISNTTFVVDVPLTKANITTFNENGPYVLSAIVSYANGDYPNYIYGSYILHSYFNASVLPADDASSTATAGNGNSSTPAASGTAGEANATTTPEGAALARAMPGFAAAVGVLSLILFASL</sequence>